<organism evidence="3 4">
    <name type="scientific">Didymodactylos carnosus</name>
    <dbReference type="NCBI Taxonomy" id="1234261"/>
    <lineage>
        <taxon>Eukaryota</taxon>
        <taxon>Metazoa</taxon>
        <taxon>Spiralia</taxon>
        <taxon>Gnathifera</taxon>
        <taxon>Rotifera</taxon>
        <taxon>Eurotatoria</taxon>
        <taxon>Bdelloidea</taxon>
        <taxon>Philodinida</taxon>
        <taxon>Philodinidae</taxon>
        <taxon>Didymodactylos</taxon>
    </lineage>
</organism>
<gene>
    <name evidence="2" type="ORF">OVA965_LOCUS21931</name>
    <name evidence="3" type="ORF">TMI583_LOCUS22642</name>
</gene>
<dbReference type="PANTHER" id="PTHR19991">
    <property type="entry name" value="L 2 01289"/>
    <property type="match status" value="1"/>
</dbReference>
<evidence type="ECO:0008006" key="5">
    <source>
        <dbReference type="Google" id="ProtNLM"/>
    </source>
</evidence>
<feature type="transmembrane region" description="Helical" evidence="1">
    <location>
        <begin position="436"/>
        <end position="460"/>
    </location>
</feature>
<keyword evidence="1" id="KW-1133">Transmembrane helix</keyword>
<accession>A0A8S2MWN9</accession>
<dbReference type="Proteomes" id="UP000677228">
    <property type="component" value="Unassembled WGS sequence"/>
</dbReference>
<dbReference type="InterPro" id="IPR036249">
    <property type="entry name" value="Thioredoxin-like_sf"/>
</dbReference>
<dbReference type="AlphaFoldDB" id="A0A8S2MWN9"/>
<evidence type="ECO:0000313" key="4">
    <source>
        <dbReference type="Proteomes" id="UP000682733"/>
    </source>
</evidence>
<sequence>KPDNYPVDYIRAFRRLEGLQEFLKLCDNFDTIQNGEERCKSLVHLLATCWFNVLYGLLPKCILPMKRDDRQLVVNSHFSSDDIEKLHFLNKEIPNFGQVLEEACAYGKKLTHDSKRFSQYMVVLHYLLKTWNLLGENVIDRRRTTLTTTSYIEIPTSVVLYSRLIAQYFSTLTDEDLDYIKACDKYEEKYNGLGGQKYDLSILQMWEFEIYYYFQQKHALFNKICNDEICEKQKVELNQIRNQCEENGIKFLLSSDTTLAEQYNIYGGLPKVILFHEKYPLLYQGNIIAESVNEWLFESRERLTRTLDDKSFEHDTQASTGSTTGDWLILFKKNDSKSIESLIMAFEAASFHFRNRAILAYVDFDLNPLIQKRFHLFTSPTVLLFKRGKMYRFESAAWNKKTLIEFIENGYLQVKPELIPEEQSAFSSLYENISKYFTITLVIIPMLILAVVLIVLICFVPKKKQRIQPSTFQVKID</sequence>
<dbReference type="EMBL" id="CAJNOK010012182">
    <property type="protein sequence ID" value="CAF1157743.1"/>
    <property type="molecule type" value="Genomic_DNA"/>
</dbReference>
<evidence type="ECO:0000313" key="3">
    <source>
        <dbReference type="EMBL" id="CAF3969225.1"/>
    </source>
</evidence>
<name>A0A8S2MWN9_9BILA</name>
<keyword evidence="1" id="KW-0472">Membrane</keyword>
<reference evidence="3" key="1">
    <citation type="submission" date="2021-02" db="EMBL/GenBank/DDBJ databases">
        <authorList>
            <person name="Nowell W R."/>
        </authorList>
    </citation>
    <scope>NUCLEOTIDE SEQUENCE</scope>
</reference>
<dbReference type="PANTHER" id="PTHR19991:SF2">
    <property type="entry name" value="GH08893P"/>
    <property type="match status" value="1"/>
</dbReference>
<proteinExistence type="predicted"/>
<evidence type="ECO:0000313" key="2">
    <source>
        <dbReference type="EMBL" id="CAF1157743.1"/>
    </source>
</evidence>
<keyword evidence="1" id="KW-0812">Transmembrane</keyword>
<dbReference type="SUPFAM" id="SSF52833">
    <property type="entry name" value="Thioredoxin-like"/>
    <property type="match status" value="2"/>
</dbReference>
<dbReference type="Proteomes" id="UP000682733">
    <property type="component" value="Unassembled WGS sequence"/>
</dbReference>
<evidence type="ECO:0000256" key="1">
    <source>
        <dbReference type="SAM" id="Phobius"/>
    </source>
</evidence>
<protein>
    <recommendedName>
        <fullName evidence="5">Thioredoxin domain-containing protein</fullName>
    </recommendedName>
</protein>
<dbReference type="EMBL" id="CAJOBA010033702">
    <property type="protein sequence ID" value="CAF3969225.1"/>
    <property type="molecule type" value="Genomic_DNA"/>
</dbReference>
<dbReference type="Gene3D" id="3.40.30.10">
    <property type="entry name" value="Glutaredoxin"/>
    <property type="match status" value="1"/>
</dbReference>
<comment type="caution">
    <text evidence="3">The sequence shown here is derived from an EMBL/GenBank/DDBJ whole genome shotgun (WGS) entry which is preliminary data.</text>
</comment>
<feature type="non-terminal residue" evidence="3">
    <location>
        <position position="1"/>
    </location>
</feature>